<reference evidence="2 3" key="1">
    <citation type="submission" date="2014-05" db="EMBL/GenBank/DDBJ databases">
        <title>ATOL: Assembling a taxonomically balanced genome-scale reconstruction of the evolutionary history of the Enterobacteriaceae.</title>
        <authorList>
            <person name="Plunkett G.III."/>
            <person name="Neeno-Eckwall E.C."/>
            <person name="Glasner J.D."/>
            <person name="Perna N.T."/>
        </authorList>
    </citation>
    <scope>NUCLEOTIDE SEQUENCE [LARGE SCALE GENOMIC DNA]</scope>
    <source>
        <strain evidence="2 3">ATCC 33852</strain>
    </source>
</reference>
<dbReference type="RefSeq" id="WP_034793828.1">
    <property type="nucleotide sequence ID" value="NZ_JMPJ01000066.1"/>
</dbReference>
<evidence type="ECO:0000313" key="2">
    <source>
        <dbReference type="EMBL" id="KFC78859.1"/>
    </source>
</evidence>
<evidence type="ECO:0000256" key="1">
    <source>
        <dbReference type="SAM" id="Phobius"/>
    </source>
</evidence>
<accession>A0A085G564</accession>
<dbReference type="STRING" id="910964.GEAM_3422"/>
<proteinExistence type="predicted"/>
<keyword evidence="1" id="KW-0472">Membrane</keyword>
<dbReference type="EMBL" id="JMPJ01000066">
    <property type="protein sequence ID" value="KFC78859.1"/>
    <property type="molecule type" value="Genomic_DNA"/>
</dbReference>
<organism evidence="2 3">
    <name type="scientific">Ewingella americana (strain ATCC 33852 / DSM 4580 / CCUG 14506 / JCM 5911 / LMG 7869 / NCTC 12157 / CDC 1468-78)</name>
    <dbReference type="NCBI Taxonomy" id="910964"/>
    <lineage>
        <taxon>Bacteria</taxon>
        <taxon>Pseudomonadati</taxon>
        <taxon>Pseudomonadota</taxon>
        <taxon>Gammaproteobacteria</taxon>
        <taxon>Enterobacterales</taxon>
        <taxon>Yersiniaceae</taxon>
        <taxon>Ewingella</taxon>
    </lineage>
</organism>
<keyword evidence="3" id="KW-1185">Reference proteome</keyword>
<dbReference type="AlphaFoldDB" id="A0A085G564"/>
<comment type="caution">
    <text evidence="2">The sequence shown here is derived from an EMBL/GenBank/DDBJ whole genome shotgun (WGS) entry which is preliminary data.</text>
</comment>
<name>A0A085G564_EWIA3</name>
<protein>
    <submittedName>
        <fullName evidence="2">Uncharacterized protein</fullName>
    </submittedName>
</protein>
<keyword evidence="1" id="KW-0812">Transmembrane</keyword>
<gene>
    <name evidence="2" type="ORF">GEAM_3422</name>
</gene>
<keyword evidence="1" id="KW-1133">Transmembrane helix</keyword>
<dbReference type="GeneID" id="78382042"/>
<evidence type="ECO:0000313" key="3">
    <source>
        <dbReference type="Proteomes" id="UP000028640"/>
    </source>
</evidence>
<dbReference type="OrthoDB" id="6540712at2"/>
<feature type="transmembrane region" description="Helical" evidence="1">
    <location>
        <begin position="20"/>
        <end position="44"/>
    </location>
</feature>
<dbReference type="Proteomes" id="UP000028640">
    <property type="component" value="Unassembled WGS sequence"/>
</dbReference>
<sequence length="289" mass="31762">MNQALLSAFDHALEQPVWNRILMLLLLGGACCGLLYFFLLSAALQQRQEARQQSADLQQGVLQQQKTLLTQPALAVLLQQQRSLLASSEQQPVALLEQIAAPLRESKSTLVQWQPAERGVSSLPDEPSAEQGSLSVKASFEALMELMRQLADSPNAPSWHQLSLRAVGGQLEARFDLTAERLRPKLLAEHKKSESGVRDPFAPTQSASCPDPIHSFKGVLLGGIIGSGDQRKSWLMWPGAGWQQASSGWRDAATGWRVDAVTSREVLFDLDQPPCAAQQFTLQLGRQHQ</sequence>